<dbReference type="InterPro" id="IPR001296">
    <property type="entry name" value="Glyco_trans_1"/>
</dbReference>
<keyword evidence="10 14" id="KW-1133">Transmembrane helix</keyword>
<organism evidence="17 18">
    <name type="scientific">Bemisia tabaci</name>
    <name type="common">Sweetpotato whitefly</name>
    <name type="synonym">Aleurodes tabaci</name>
    <dbReference type="NCBI Taxonomy" id="7038"/>
    <lineage>
        <taxon>Eukaryota</taxon>
        <taxon>Metazoa</taxon>
        <taxon>Ecdysozoa</taxon>
        <taxon>Arthropoda</taxon>
        <taxon>Hexapoda</taxon>
        <taxon>Insecta</taxon>
        <taxon>Pterygota</taxon>
        <taxon>Neoptera</taxon>
        <taxon>Paraneoptera</taxon>
        <taxon>Hemiptera</taxon>
        <taxon>Sternorrhyncha</taxon>
        <taxon>Aleyrodoidea</taxon>
        <taxon>Aleyrodidae</taxon>
        <taxon>Aleyrodinae</taxon>
        <taxon>Bemisia</taxon>
    </lineage>
</organism>
<reference evidence="17" key="1">
    <citation type="submission" date="2021-12" db="EMBL/GenBank/DDBJ databases">
        <authorList>
            <person name="King R."/>
        </authorList>
    </citation>
    <scope>NUCLEOTIDE SEQUENCE</scope>
</reference>
<dbReference type="GO" id="GO:0006487">
    <property type="term" value="P:protein N-linked glycosylation"/>
    <property type="evidence" value="ECO:0007669"/>
    <property type="project" value="TreeGrafter"/>
</dbReference>
<evidence type="ECO:0000256" key="8">
    <source>
        <dbReference type="ARBA" id="ARBA00022692"/>
    </source>
</evidence>
<keyword evidence="18" id="KW-1185">Reference proteome</keyword>
<evidence type="ECO:0000256" key="3">
    <source>
        <dbReference type="ARBA" id="ARBA00009481"/>
    </source>
</evidence>
<feature type="domain" description="Glycosyl transferase family 1" evidence="15">
    <location>
        <begin position="280"/>
        <end position="436"/>
    </location>
</feature>
<dbReference type="EC" id="2.4.1.131" evidence="4 14"/>
<dbReference type="PANTHER" id="PTHR45919:SF1">
    <property type="entry name" value="GDP-MAN:MAN(3)GLCNAC(2)-PP-DOL ALPHA-1,2-MANNOSYLTRANSFERASE"/>
    <property type="match status" value="1"/>
</dbReference>
<protein>
    <recommendedName>
        <fullName evidence="5 14">GDP-Man:Man(3)GlcNAc(2)-PP-Dol alpha-1,2-mannosyltransferase</fullName>
        <ecNumber evidence="4 14">2.4.1.131</ecNumber>
    </recommendedName>
</protein>
<keyword evidence="8 14" id="KW-0812">Transmembrane</keyword>
<keyword evidence="9 14" id="KW-0256">Endoplasmic reticulum</keyword>
<evidence type="ECO:0000256" key="1">
    <source>
        <dbReference type="ARBA" id="ARBA00004389"/>
    </source>
</evidence>
<dbReference type="InterPro" id="IPR031814">
    <property type="entry name" value="ALG11_N"/>
</dbReference>
<evidence type="ECO:0000256" key="5">
    <source>
        <dbReference type="ARBA" id="ARBA00022018"/>
    </source>
</evidence>
<comment type="pathway">
    <text evidence="2 14">Protein modification; protein glycosylation.</text>
</comment>
<evidence type="ECO:0000259" key="15">
    <source>
        <dbReference type="Pfam" id="PF00534"/>
    </source>
</evidence>
<evidence type="ECO:0000256" key="12">
    <source>
        <dbReference type="ARBA" id="ARBA00045065"/>
    </source>
</evidence>
<dbReference type="PANTHER" id="PTHR45919">
    <property type="entry name" value="GDP-MAN:MAN(3)GLCNAC(2)-PP-DOL ALPHA-1,2-MANNOSYLTRANSFERASE"/>
    <property type="match status" value="1"/>
</dbReference>
<keyword evidence="11 14" id="KW-0472">Membrane</keyword>
<dbReference type="Gene3D" id="3.40.50.2000">
    <property type="entry name" value="Glycogen Phosphorylase B"/>
    <property type="match status" value="1"/>
</dbReference>
<dbReference type="InterPro" id="IPR038013">
    <property type="entry name" value="ALG11"/>
</dbReference>
<dbReference type="AlphaFoldDB" id="A0A9P0A600"/>
<evidence type="ECO:0000256" key="13">
    <source>
        <dbReference type="ARBA" id="ARBA00045128"/>
    </source>
</evidence>
<keyword evidence="6 14" id="KW-0328">Glycosyltransferase</keyword>
<comment type="catalytic activity">
    <reaction evidence="12 14">
        <text>an alpha-D-Man-(1-&gt;3)-[alpha-D-Man-(1-&gt;6)]-beta-D-Man-(1-&gt;4)-beta-D-GlcNAc-(1-&gt;4)-alpha-D-GlcNAc-diphospho-di-trans,poly-cis-dolichol + 2 GDP-alpha-D-mannose = an alpha-D-Man-(1-&gt;2)-alpha-D-Man-(1-&gt;2)-alpha-D-Man-(1-&gt;3)-[alpha-D-Man-(1-&gt;6)]-beta-D-Man-(1-&gt;4)-beta-D-GlcNAc-(1-&gt;4)-alpha-D-GlcNAc-diphospho-di-trans,poly-cis-dolichol + 2 GDP + 2 H(+)</text>
        <dbReference type="Rhea" id="RHEA:29523"/>
        <dbReference type="Rhea" id="RHEA-COMP:19515"/>
        <dbReference type="Rhea" id="RHEA-COMP:19516"/>
        <dbReference type="ChEBI" id="CHEBI:15378"/>
        <dbReference type="ChEBI" id="CHEBI:57527"/>
        <dbReference type="ChEBI" id="CHEBI:58189"/>
        <dbReference type="ChEBI" id="CHEBI:132511"/>
        <dbReference type="ChEBI" id="CHEBI:132515"/>
        <dbReference type="EC" id="2.4.1.131"/>
    </reaction>
    <physiologicalReaction direction="left-to-right" evidence="12 14">
        <dbReference type="Rhea" id="RHEA:29524"/>
    </physiologicalReaction>
</comment>
<gene>
    <name evidence="17" type="ORF">BEMITA_LOCUS5509</name>
</gene>
<evidence type="ECO:0000256" key="11">
    <source>
        <dbReference type="ARBA" id="ARBA00023136"/>
    </source>
</evidence>
<evidence type="ECO:0000256" key="10">
    <source>
        <dbReference type="ARBA" id="ARBA00022989"/>
    </source>
</evidence>
<dbReference type="CDD" id="cd03806">
    <property type="entry name" value="GT4_ALG11-like"/>
    <property type="match status" value="1"/>
</dbReference>
<comment type="subcellular location">
    <subcellularLocation>
        <location evidence="1">Endoplasmic reticulum membrane</location>
        <topology evidence="1">Single-pass membrane protein</topology>
    </subcellularLocation>
</comment>
<accession>A0A9P0A600</accession>
<evidence type="ECO:0000256" key="2">
    <source>
        <dbReference type="ARBA" id="ARBA00004922"/>
    </source>
</evidence>
<comment type="similarity">
    <text evidence="3 14">Belongs to the glycosyltransferase group 1 family. Glycosyltransferase 4 subfamily.</text>
</comment>
<dbReference type="EMBL" id="OU963864">
    <property type="protein sequence ID" value="CAH0386382.1"/>
    <property type="molecule type" value="Genomic_DNA"/>
</dbReference>
<feature type="transmembrane region" description="Helical" evidence="14">
    <location>
        <begin position="129"/>
        <end position="151"/>
    </location>
</feature>
<name>A0A9P0A600_BEMTA</name>
<dbReference type="KEGG" id="btab:109044270"/>
<dbReference type="SUPFAM" id="SSF53756">
    <property type="entry name" value="UDP-Glycosyltransferase/glycogen phosphorylase"/>
    <property type="match status" value="1"/>
</dbReference>
<dbReference type="Pfam" id="PF00534">
    <property type="entry name" value="Glycos_transf_1"/>
    <property type="match status" value="1"/>
</dbReference>
<dbReference type="GO" id="GO:0004377">
    <property type="term" value="F:GDP-Man:Man(3)GlcNAc(2)-PP-Dol alpha-1,2-mannosyltransferase activity"/>
    <property type="evidence" value="ECO:0007669"/>
    <property type="project" value="UniProtKB-UniRule"/>
</dbReference>
<keyword evidence="7 14" id="KW-0808">Transferase</keyword>
<evidence type="ECO:0000313" key="18">
    <source>
        <dbReference type="Proteomes" id="UP001152759"/>
    </source>
</evidence>
<dbReference type="GO" id="GO:0005789">
    <property type="term" value="C:endoplasmic reticulum membrane"/>
    <property type="evidence" value="ECO:0007669"/>
    <property type="project" value="UniProtKB-SubCell"/>
</dbReference>
<evidence type="ECO:0000256" key="6">
    <source>
        <dbReference type="ARBA" id="ARBA00022676"/>
    </source>
</evidence>
<feature type="domain" description="ALG11 mannosyltransferase N-terminal" evidence="16">
    <location>
        <begin position="47"/>
        <end position="252"/>
    </location>
</feature>
<evidence type="ECO:0000256" key="14">
    <source>
        <dbReference type="RuleBase" id="RU367051"/>
    </source>
</evidence>
<dbReference type="Proteomes" id="UP001152759">
    <property type="component" value="Chromosome 3"/>
</dbReference>
<feature type="transmembrane region" description="Helical" evidence="14">
    <location>
        <begin position="6"/>
        <end position="29"/>
    </location>
</feature>
<comment type="function">
    <text evidence="13">GDP-Man:Man(3)GlcNAc(2)-PP-Dol alpha-1,2-mannosyltransferase that operates in the biosynthetic pathway of dolichol-linked oligosaccharides, the glycan precursors employed in protein asparagine (N)-glycosylation. The assembly of dolichol-linked oligosaccharides begins on the cytosolic side of the endoplasmic reticulum membrane and finishes in its lumen. The sequential addition of sugars to dolichol pyrophosphate produces dolichol-linked oligosaccharides containing fourteen sugars, including two GlcNAcs, nine mannoses and three glucoses. Once assembled, the oligosaccharide is transferred from the lipid to nascent proteins by oligosaccharyltransferases. Catalyzes, on the cytoplasmic face of the endoplasmic reticulum, the addition of the fourth and fifth mannose residues to the dolichol-linked oligosaccharide chain, to produce Man(5)GlcNAc(2)-PP-dolichol core oligosaccharide. Man(5)GlcNAc(2)-PP-dolichol is a substrate for ALG3, the following enzyme in the biosynthetic pathway.</text>
</comment>
<evidence type="ECO:0000313" key="17">
    <source>
        <dbReference type="EMBL" id="CAH0386382.1"/>
    </source>
</evidence>
<dbReference type="Pfam" id="PF15924">
    <property type="entry name" value="ALG11_N"/>
    <property type="match status" value="1"/>
</dbReference>
<evidence type="ECO:0000256" key="7">
    <source>
        <dbReference type="ARBA" id="ARBA00022679"/>
    </source>
</evidence>
<proteinExistence type="inferred from homology"/>
<evidence type="ECO:0000256" key="9">
    <source>
        <dbReference type="ARBA" id="ARBA00022824"/>
    </source>
</evidence>
<evidence type="ECO:0000256" key="4">
    <source>
        <dbReference type="ARBA" id="ARBA00012645"/>
    </source>
</evidence>
<sequence length="479" mass="54789">MTLFSYILFFVLTCCCIFVGVFVGLLLFAKLYFKRRKLLASGNPGVSVGFFHPYCNAGAGGERVLWCAVLAVRNKFPDAKIVIYTGDIDASPQDILKRTEQRFNMKVPETVEFVYLQNRKWVESKMYPVFTLLGQSLGSVILGFEAIYAFLPDIYIDTMGYAFTMPLFSYLGGCKVASYTHYPVITSDMLKRVSRRVKSYNNESFIARSPFLSNLKIIYYRIFSWIYSFVGRSADVIMVNSSWTEGHINSLWCCPLKTFRVYPPCDVEDLKLIPLSRDANKEKRIVSIGQFRPEKDHVLQIKTMFELRQILPAEVWSSVKLVLVGSTRNKDDEAYLKDIKDLCLHCSVEDNVEFKINVSYTQLKAEYEKGFIGLHTMWNEHFGIGIVECMAAGLIMVAHESGGPKLDIIETSDTSRNGFLATDEREYAQCIKAILCSDKSYIDELQRRARSSTDRFSTQRFNESFLQAIEFLFPSNKKS</sequence>
<evidence type="ECO:0000259" key="16">
    <source>
        <dbReference type="Pfam" id="PF15924"/>
    </source>
</evidence>